<dbReference type="VEuPathDB" id="ToxoDB:TGDOM2_268380"/>
<protein>
    <submittedName>
        <fullName evidence="6">RNA recognition motif-containing protein</fullName>
    </submittedName>
</protein>
<feature type="region of interest" description="Disordered" evidence="4">
    <location>
        <begin position="445"/>
        <end position="491"/>
    </location>
</feature>
<feature type="compositionally biased region" description="Basic and acidic residues" evidence="4">
    <location>
        <begin position="8"/>
        <end position="23"/>
    </location>
</feature>
<feature type="region of interest" description="Disordered" evidence="4">
    <location>
        <begin position="743"/>
        <end position="808"/>
    </location>
</feature>
<dbReference type="OrthoDB" id="331453at2759"/>
<gene>
    <name evidence="6" type="ORF">TGDOM2_268380</name>
</gene>
<evidence type="ECO:0000256" key="2">
    <source>
        <dbReference type="ARBA" id="ARBA00022884"/>
    </source>
</evidence>
<feature type="region of interest" description="Disordered" evidence="4">
    <location>
        <begin position="1793"/>
        <end position="1865"/>
    </location>
</feature>
<feature type="region of interest" description="Disordered" evidence="4">
    <location>
        <begin position="1882"/>
        <end position="2015"/>
    </location>
</feature>
<dbReference type="SUPFAM" id="SSF54928">
    <property type="entry name" value="RNA-binding domain, RBD"/>
    <property type="match status" value="1"/>
</dbReference>
<feature type="compositionally biased region" description="Basic and acidic residues" evidence="4">
    <location>
        <begin position="1224"/>
        <end position="1241"/>
    </location>
</feature>
<proteinExistence type="predicted"/>
<feature type="region of interest" description="Disordered" evidence="4">
    <location>
        <begin position="62"/>
        <end position="82"/>
    </location>
</feature>
<feature type="compositionally biased region" description="Polar residues" evidence="4">
    <location>
        <begin position="1547"/>
        <end position="1564"/>
    </location>
</feature>
<evidence type="ECO:0000313" key="7">
    <source>
        <dbReference type="Proteomes" id="UP000028837"/>
    </source>
</evidence>
<feature type="domain" description="RRM" evidence="5">
    <location>
        <begin position="866"/>
        <end position="970"/>
    </location>
</feature>
<dbReference type="PANTHER" id="PTHR24012">
    <property type="entry name" value="RNA BINDING PROTEIN"/>
    <property type="match status" value="1"/>
</dbReference>
<feature type="domain" description="RRM" evidence="5">
    <location>
        <begin position="643"/>
        <end position="723"/>
    </location>
</feature>
<dbReference type="InterPro" id="IPR000504">
    <property type="entry name" value="RRM_dom"/>
</dbReference>
<sequence length="2089" mass="214469">MVDEDGGDSCRRGSRDIGTEEAFRKQEFRSEAAVQNMRGSSAWLCAGKSEFELESKEVVPPKGLAEDGVGEVSPGARGTDTRVEAPVGEARAAFVEGDGEPEFDQVFRGGSTQSVRPWESLGGDLHRGHERDEDKESGATRRTIMGLSERPLDAASKVPCADTGCDLPSFLFTSPHPLASDVPVFREELSSCEDEGAGTMGSPHSGCLSLSQDTTAPTYSGNRGPALVSSAPSRSLDYFSISSSWGTAPSVSGTPTSYNLCATKGRQHALPPGQGAVAYLGSSGSSPAVGFTSSFSRHMPDHRPGHPAQQETLQHQTISEDFCFPETFQPLPQNASALGFTDSGAELKERLPLPPPPGAAEASAAQHEAGGMWSLGPGASVAGAAASLSPPSSFQPSFPGTPGHPGSEIQAAGGVGPFGRSPFSDENGGNPLAVASPVSCFPVAHARHPGDPGGASSPRRSPSLVSSSTTCPSHGTVSAASPHSRPTESMSPAFPYAGANLSSGLPPGLGQNLANIVSPLPLQHLLQLGSLSSAIGPAGFDRTVPGTLGLPGHPLPDLSQLLGGSSLGVDSAGTSNAGGGDRDNSSGSEASMKLACSPLLHPALRSSACGLRPPASASRFSGVGTHGNFCPPGGSEGVPQQPGRTFVGNIPPDITRAAVKRLAERYGTVIGLEYDPQPGRWAYAYIIFATSTMADRAVGAMHGKRAFEHAEFHRLVSCRCAKDFPLTRLPLTKMDMPCLNVPSSDGLATGGRGSHTPPRGVDRMLDGQLSSSSLSSSTLKPGWNHADFAEGSGPTSSGTTSLAGQGDNQPNAAAGVLAALGALGPVSAIPGLRTVQGKGCVLDPGVIQEQARKTTFTLLRDGPPGANLFIYGIPACWKELELMSLAGQFGHVVGIRVPPASSVVQPSSNFPSGGPIGSSNTNSTLLSCCSYNRGFGFVSYDNTSAAIEAFRQLSGLVVAGKALKIQLKNGEEHLLASALKTIASNPSPSPSPSWSPALSCPMMWDGPGPGSPFISTGLSTSGGLPSARSWCGGSTCTTAVGSGPAVNVSPASLAQRGPGSPGAPAAQQLPFPYSVPESPVQRFGSLPPAVPTALGQLGGSFLGGAVAGPQSSRGGAGRVTGSASSPFMSAASVCSSTSSGPAGSSRGGLGSVGTFPTSDPFLTVTAAGLCSLLATSGVGGKGGMTVQQQLLLQQAFSTMTLVQKQQLLLLLTQSSQETSAPSQEENKGERGGAHVTVDRGESSQVAVFRGPSVASSTSVIPEAGSGAKGPSVSSGGTHSFTLRDFLVAALSQQPSKLSPTQQEADNSVGANGNPVTLLQHMRETAQGLPAPTASACHLPPVGHSTEGGNAVAPTNPLRNSGEKTRPPLQGSAVSPSGPGDNFHMGEWEAFSGGSDRLFGTLLSQQNSLAFSHQGKYDTSLRFTVHSSGGINEGAATFFKTELPGDRPDSIDLSFLQTADGPRQKVKAEMTPAERSPSLSAEAFSPRRVSLARRHTKEEGMSSTGGSLNPHTRDVSASLGSTSALPSDFCLLSRGKKGKFRDQCGTRAVSSPQADEANPSSSGSDSLAALKAGTRDSASKVRECGTARTIVHQLAQCVSMLASPTGFFRKHEAEAWSVEKAGGAQGEISGTGRSEEKLEDGFADWNDRGREDVEEVQRAEESTPGEGCPSLPIPPMFVSWKQETKGLHAECIGQKTGNKDAKQWENETGQNATTEAAQRGGQMGVREGFVRDKGECHNATAPGLGAEDSKRPLHSTGVDSLSPSRQASLEDAPSSLSFFFSGAPAVNKASRERGDCMSSCKRPSAALSSNLTGAPYGSAPVPPRIGRPEANDEATAARPELAKGLSLKRDEGEETKETTTSSILEASLKDIADAARRTEVLGPLAGKAASGPACATSPKRERTAVSGGLRSWPLGSSGSSTHGLSEEEGRSSGPSPPSCSPFLSEQDGVPLSQRESSPNVKSVHDFSNGGRNAVAPPPPTFKASQRRVKRTDVSMLTSGGPGFLPPPSSGIDRERREGCATIFSSLASSSQQAAAQVVCGRGEGAAPKSAGPGPSLTPPSEERADNTRKGTGSSTSTASRGPLFRRPCVH</sequence>
<feature type="region of interest" description="Disordered" evidence="4">
    <location>
        <begin position="1294"/>
        <end position="1313"/>
    </location>
</feature>
<feature type="region of interest" description="Disordered" evidence="4">
    <location>
        <begin position="551"/>
        <end position="590"/>
    </location>
</feature>
<dbReference type="PROSITE" id="PS50102">
    <property type="entry name" value="RRM"/>
    <property type="match status" value="2"/>
</dbReference>
<feature type="region of interest" description="Disordered" evidence="4">
    <location>
        <begin position="347"/>
        <end position="431"/>
    </location>
</feature>
<comment type="caution">
    <text evidence="6">The sequence shown here is derived from an EMBL/GenBank/DDBJ whole genome shotgun (WGS) entry which is preliminary data.</text>
</comment>
<feature type="region of interest" description="Disordered" evidence="4">
    <location>
        <begin position="1"/>
        <end position="23"/>
    </location>
</feature>
<accession>A0A086K407</accession>
<evidence type="ECO:0000256" key="3">
    <source>
        <dbReference type="PROSITE-ProRule" id="PRU00176"/>
    </source>
</evidence>
<dbReference type="Pfam" id="PF00076">
    <property type="entry name" value="RRM_1"/>
    <property type="match status" value="1"/>
</dbReference>
<organism evidence="6 7">
    <name type="scientific">Toxoplasma gondii GAB2-2007-GAL-DOM2</name>
    <dbReference type="NCBI Taxonomy" id="1130820"/>
    <lineage>
        <taxon>Eukaryota</taxon>
        <taxon>Sar</taxon>
        <taxon>Alveolata</taxon>
        <taxon>Apicomplexa</taxon>
        <taxon>Conoidasida</taxon>
        <taxon>Coccidia</taxon>
        <taxon>Eucoccidiorida</taxon>
        <taxon>Eimeriorina</taxon>
        <taxon>Sarcocystidae</taxon>
        <taxon>Toxoplasma</taxon>
    </lineage>
</organism>
<feature type="compositionally biased region" description="Low complexity" evidence="4">
    <location>
        <begin position="791"/>
        <end position="801"/>
    </location>
</feature>
<dbReference type="InterPro" id="IPR012677">
    <property type="entry name" value="Nucleotide-bd_a/b_plait_sf"/>
</dbReference>
<dbReference type="Proteomes" id="UP000028837">
    <property type="component" value="Unassembled WGS sequence"/>
</dbReference>
<reference evidence="6 7" key="1">
    <citation type="submission" date="2014-02" db="EMBL/GenBank/DDBJ databases">
        <authorList>
            <person name="Sibley D."/>
            <person name="Venepally P."/>
            <person name="Karamycheva S."/>
            <person name="Hadjithomas M."/>
            <person name="Khan A."/>
            <person name="Brunk B."/>
            <person name="Roos D."/>
            <person name="Caler E."/>
            <person name="Lorenzi H."/>
        </authorList>
    </citation>
    <scope>NUCLEOTIDE SEQUENCE [LARGE SCALE GENOMIC DNA]</scope>
    <source>
        <strain evidence="6 7">GAB2-2007-GAL-DOM2</strain>
    </source>
</reference>
<keyword evidence="2 3" id="KW-0694">RNA-binding</keyword>
<feature type="compositionally biased region" description="Polar residues" evidence="4">
    <location>
        <begin position="1756"/>
        <end position="1766"/>
    </location>
</feature>
<feature type="compositionally biased region" description="Low complexity" evidence="4">
    <location>
        <begin position="2068"/>
        <end position="2080"/>
    </location>
</feature>
<dbReference type="Gene3D" id="3.30.70.330">
    <property type="match status" value="2"/>
</dbReference>
<feature type="compositionally biased region" description="Basic and acidic residues" evidence="4">
    <location>
        <begin position="1846"/>
        <end position="1856"/>
    </location>
</feature>
<feature type="compositionally biased region" description="Polar residues" evidence="4">
    <location>
        <begin position="208"/>
        <end position="221"/>
    </location>
</feature>
<dbReference type="GO" id="GO:0003723">
    <property type="term" value="F:RNA binding"/>
    <property type="evidence" value="ECO:0007669"/>
    <property type="project" value="UniProtKB-UniRule"/>
</dbReference>
<feature type="region of interest" description="Disordered" evidence="4">
    <location>
        <begin position="1540"/>
        <end position="1575"/>
    </location>
</feature>
<feature type="compositionally biased region" description="Basic and acidic residues" evidence="4">
    <location>
        <begin position="124"/>
        <end position="139"/>
    </location>
</feature>
<feature type="region of interest" description="Disordered" evidence="4">
    <location>
        <begin position="1218"/>
        <end position="1276"/>
    </location>
</feature>
<feature type="compositionally biased region" description="Low complexity" evidence="4">
    <location>
        <begin position="359"/>
        <end position="401"/>
    </location>
</feature>
<feature type="region of interest" description="Disordered" evidence="4">
    <location>
        <begin position="193"/>
        <end position="227"/>
    </location>
</feature>
<dbReference type="EMBL" id="AHZU02000873">
    <property type="protein sequence ID" value="KFG39125.1"/>
    <property type="molecule type" value="Genomic_DNA"/>
</dbReference>
<feature type="region of interest" description="Disordered" evidence="4">
    <location>
        <begin position="113"/>
        <end position="142"/>
    </location>
</feature>
<name>A0A086K407_TOXGO</name>
<evidence type="ECO:0000313" key="6">
    <source>
        <dbReference type="EMBL" id="KFG39125.1"/>
    </source>
</evidence>
<feature type="region of interest" description="Disordered" evidence="4">
    <location>
        <begin position="1050"/>
        <end position="1073"/>
    </location>
</feature>
<evidence type="ECO:0000256" key="1">
    <source>
        <dbReference type="ARBA" id="ARBA00022737"/>
    </source>
</evidence>
<feature type="compositionally biased region" description="Polar residues" evidence="4">
    <location>
        <begin position="1500"/>
        <end position="1509"/>
    </location>
</feature>
<feature type="region of interest" description="Disordered" evidence="4">
    <location>
        <begin position="2037"/>
        <end position="2089"/>
    </location>
</feature>
<feature type="region of interest" description="Disordered" evidence="4">
    <location>
        <begin position="1734"/>
        <end position="1768"/>
    </location>
</feature>
<evidence type="ECO:0000256" key="4">
    <source>
        <dbReference type="SAM" id="MobiDB-lite"/>
    </source>
</evidence>
<dbReference type="InterPro" id="IPR035979">
    <property type="entry name" value="RBD_domain_sf"/>
</dbReference>
<feature type="compositionally biased region" description="Low complexity" evidence="4">
    <location>
        <begin position="551"/>
        <end position="573"/>
    </location>
</feature>
<keyword evidence="1" id="KW-0677">Repeat</keyword>
<dbReference type="SMART" id="SM00360">
    <property type="entry name" value="RRM"/>
    <property type="match status" value="2"/>
</dbReference>
<feature type="region of interest" description="Disordered" evidence="4">
    <location>
        <begin position="1345"/>
        <end position="1375"/>
    </location>
</feature>
<dbReference type="CDD" id="cd00590">
    <property type="entry name" value="RRM_SF"/>
    <property type="match status" value="1"/>
</dbReference>
<evidence type="ECO:0000259" key="5">
    <source>
        <dbReference type="PROSITE" id="PS50102"/>
    </source>
</evidence>
<feature type="compositionally biased region" description="Low complexity" evidence="4">
    <location>
        <begin position="454"/>
        <end position="473"/>
    </location>
</feature>
<feature type="region of interest" description="Disordered" evidence="4">
    <location>
        <begin position="1457"/>
        <end position="1520"/>
    </location>
</feature>